<name>A0A7Z1AZU8_9PSEU</name>
<keyword evidence="3" id="KW-1003">Cell membrane</keyword>
<reference evidence="10 11" key="1">
    <citation type="submission" date="2016-12" db="EMBL/GenBank/DDBJ databases">
        <title>The draft genome sequence of Actinophytocola xinjiangensis.</title>
        <authorList>
            <person name="Wang W."/>
            <person name="Yuan L."/>
        </authorList>
    </citation>
    <scope>NUCLEOTIDE SEQUENCE [LARGE SCALE GENOMIC DNA]</scope>
    <source>
        <strain evidence="10 11">CGMCC 4.4663</strain>
    </source>
</reference>
<feature type="transmembrane region" description="Helical" evidence="9">
    <location>
        <begin position="55"/>
        <end position="74"/>
    </location>
</feature>
<keyword evidence="11" id="KW-1185">Reference proteome</keyword>
<protein>
    <submittedName>
        <fullName evidence="10">Amino acid ABC transporter permease</fullName>
    </submittedName>
</protein>
<feature type="transmembrane region" description="Helical" evidence="9">
    <location>
        <begin position="182"/>
        <end position="201"/>
    </location>
</feature>
<dbReference type="PANTHER" id="PTHR11795:SF452">
    <property type="entry name" value="ABC TRANSPORTER PERMEASE PROTEIN"/>
    <property type="match status" value="1"/>
</dbReference>
<evidence type="ECO:0000256" key="5">
    <source>
        <dbReference type="ARBA" id="ARBA00022970"/>
    </source>
</evidence>
<dbReference type="GO" id="GO:0006865">
    <property type="term" value="P:amino acid transport"/>
    <property type="evidence" value="ECO:0007669"/>
    <property type="project" value="UniProtKB-KW"/>
</dbReference>
<dbReference type="InterPro" id="IPR001851">
    <property type="entry name" value="ABC_transp_permease"/>
</dbReference>
<organism evidence="10 11">
    <name type="scientific">Actinophytocola xinjiangensis</name>
    <dbReference type="NCBI Taxonomy" id="485602"/>
    <lineage>
        <taxon>Bacteria</taxon>
        <taxon>Bacillati</taxon>
        <taxon>Actinomycetota</taxon>
        <taxon>Actinomycetes</taxon>
        <taxon>Pseudonocardiales</taxon>
        <taxon>Pseudonocardiaceae</taxon>
    </lineage>
</organism>
<sequence>MTLLYSGLSLGAVYALVALGYNLVYLSSRAFNFAQAQLVMVAAFVAYTALVVFRLPWVVAALLAMAVLMVVAVIEERIALRLVTDHHTILITTLGFATLLDGAAERIWGSEALDVPFPGPEGAWSLLGGRLHTVDLALVLLAVLLVVGAHWYRRRFLSGIAIIGMSQDREAATLRGIDVRKLALITFAVSGALAGLMGAFVGPKTFALTTLGASMALKGFVALAIGGFGSLYGGLLGGFTVGIVEQVSARYLGAEFSHISVFAVLMLVLLVRPRGVFGRVRERVV</sequence>
<dbReference type="OrthoDB" id="3572933at2"/>
<dbReference type="GO" id="GO:0005886">
    <property type="term" value="C:plasma membrane"/>
    <property type="evidence" value="ECO:0007669"/>
    <property type="project" value="UniProtKB-SubCell"/>
</dbReference>
<dbReference type="RefSeq" id="WP_075130847.1">
    <property type="nucleotide sequence ID" value="NZ_MSIF01000001.1"/>
</dbReference>
<gene>
    <name evidence="10" type="ORF">BLA60_01560</name>
</gene>
<evidence type="ECO:0000256" key="9">
    <source>
        <dbReference type="SAM" id="Phobius"/>
    </source>
</evidence>
<evidence type="ECO:0000256" key="8">
    <source>
        <dbReference type="ARBA" id="ARBA00037998"/>
    </source>
</evidence>
<feature type="transmembrane region" description="Helical" evidence="9">
    <location>
        <begin position="251"/>
        <end position="271"/>
    </location>
</feature>
<dbReference type="EMBL" id="MSIF01000001">
    <property type="protein sequence ID" value="OLF13899.1"/>
    <property type="molecule type" value="Genomic_DNA"/>
</dbReference>
<evidence type="ECO:0000256" key="4">
    <source>
        <dbReference type="ARBA" id="ARBA00022692"/>
    </source>
</evidence>
<dbReference type="InterPro" id="IPR052157">
    <property type="entry name" value="BCAA_transport_permease"/>
</dbReference>
<evidence type="ECO:0000256" key="3">
    <source>
        <dbReference type="ARBA" id="ARBA00022475"/>
    </source>
</evidence>
<feature type="transmembrane region" description="Helical" evidence="9">
    <location>
        <begin position="221"/>
        <end position="244"/>
    </location>
</feature>
<dbReference type="GO" id="GO:0022857">
    <property type="term" value="F:transmembrane transporter activity"/>
    <property type="evidence" value="ECO:0007669"/>
    <property type="project" value="InterPro"/>
</dbReference>
<dbReference type="CDD" id="cd06582">
    <property type="entry name" value="TM_PBP1_LivH_like"/>
    <property type="match status" value="1"/>
</dbReference>
<keyword evidence="7 9" id="KW-0472">Membrane</keyword>
<comment type="similarity">
    <text evidence="8">Belongs to the binding-protein-dependent transport system permease family. LivHM subfamily.</text>
</comment>
<feature type="transmembrane region" description="Helical" evidence="9">
    <location>
        <begin position="6"/>
        <end position="24"/>
    </location>
</feature>
<proteinExistence type="inferred from homology"/>
<dbReference type="PANTHER" id="PTHR11795">
    <property type="entry name" value="BRANCHED-CHAIN AMINO ACID TRANSPORT SYSTEM PERMEASE PROTEIN LIVH"/>
    <property type="match status" value="1"/>
</dbReference>
<feature type="transmembrane region" description="Helical" evidence="9">
    <location>
        <begin position="124"/>
        <end position="147"/>
    </location>
</feature>
<evidence type="ECO:0000313" key="10">
    <source>
        <dbReference type="EMBL" id="OLF13899.1"/>
    </source>
</evidence>
<feature type="transmembrane region" description="Helical" evidence="9">
    <location>
        <begin position="31"/>
        <end position="49"/>
    </location>
</feature>
<evidence type="ECO:0000313" key="11">
    <source>
        <dbReference type="Proteomes" id="UP000185696"/>
    </source>
</evidence>
<keyword evidence="2" id="KW-0813">Transport</keyword>
<evidence type="ECO:0000256" key="2">
    <source>
        <dbReference type="ARBA" id="ARBA00022448"/>
    </source>
</evidence>
<dbReference type="Pfam" id="PF02653">
    <property type="entry name" value="BPD_transp_2"/>
    <property type="match status" value="1"/>
</dbReference>
<accession>A0A7Z1AZU8</accession>
<evidence type="ECO:0000256" key="7">
    <source>
        <dbReference type="ARBA" id="ARBA00023136"/>
    </source>
</evidence>
<dbReference type="AlphaFoldDB" id="A0A7Z1AZU8"/>
<keyword evidence="6 9" id="KW-1133">Transmembrane helix</keyword>
<evidence type="ECO:0000256" key="6">
    <source>
        <dbReference type="ARBA" id="ARBA00022989"/>
    </source>
</evidence>
<comment type="caution">
    <text evidence="10">The sequence shown here is derived from an EMBL/GenBank/DDBJ whole genome shotgun (WGS) entry which is preliminary data.</text>
</comment>
<keyword evidence="5" id="KW-0029">Amino-acid transport</keyword>
<evidence type="ECO:0000256" key="1">
    <source>
        <dbReference type="ARBA" id="ARBA00004651"/>
    </source>
</evidence>
<keyword evidence="4 9" id="KW-0812">Transmembrane</keyword>
<dbReference type="Proteomes" id="UP000185696">
    <property type="component" value="Unassembled WGS sequence"/>
</dbReference>
<comment type="subcellular location">
    <subcellularLocation>
        <location evidence="1">Cell membrane</location>
        <topology evidence="1">Multi-pass membrane protein</topology>
    </subcellularLocation>
</comment>
<feature type="transmembrane region" description="Helical" evidence="9">
    <location>
        <begin position="86"/>
        <end position="104"/>
    </location>
</feature>